<protein>
    <submittedName>
        <fullName evidence="2">Uncharacterized protein</fullName>
    </submittedName>
</protein>
<feature type="region of interest" description="Disordered" evidence="1">
    <location>
        <begin position="310"/>
        <end position="332"/>
    </location>
</feature>
<dbReference type="RefSeq" id="XP_018694207.1">
    <property type="nucleotide sequence ID" value="XM_018837354.1"/>
</dbReference>
<name>A0A178ZM13_9EURO</name>
<feature type="region of interest" description="Disordered" evidence="1">
    <location>
        <begin position="170"/>
        <end position="225"/>
    </location>
</feature>
<dbReference type="EMBL" id="LVYI01000004">
    <property type="protein sequence ID" value="OAP60840.1"/>
    <property type="molecule type" value="Genomic_DNA"/>
</dbReference>
<keyword evidence="3" id="KW-1185">Reference proteome</keyword>
<evidence type="ECO:0000313" key="3">
    <source>
        <dbReference type="Proteomes" id="UP000078343"/>
    </source>
</evidence>
<organism evidence="2 3">
    <name type="scientific">Fonsecaea erecta</name>
    <dbReference type="NCBI Taxonomy" id="1367422"/>
    <lineage>
        <taxon>Eukaryota</taxon>
        <taxon>Fungi</taxon>
        <taxon>Dikarya</taxon>
        <taxon>Ascomycota</taxon>
        <taxon>Pezizomycotina</taxon>
        <taxon>Eurotiomycetes</taxon>
        <taxon>Chaetothyriomycetidae</taxon>
        <taxon>Chaetothyriales</taxon>
        <taxon>Herpotrichiellaceae</taxon>
        <taxon>Fonsecaea</taxon>
    </lineage>
</organism>
<dbReference type="GeneID" id="30010010"/>
<comment type="caution">
    <text evidence="2">The sequence shown here is derived from an EMBL/GenBank/DDBJ whole genome shotgun (WGS) entry which is preliminary data.</text>
</comment>
<gene>
    <name evidence="2" type="ORF">AYL99_05842</name>
</gene>
<feature type="region of interest" description="Disordered" evidence="1">
    <location>
        <begin position="30"/>
        <end position="66"/>
    </location>
</feature>
<evidence type="ECO:0000313" key="2">
    <source>
        <dbReference type="EMBL" id="OAP60840.1"/>
    </source>
</evidence>
<accession>A0A178ZM13</accession>
<proteinExistence type="predicted"/>
<evidence type="ECO:0000256" key="1">
    <source>
        <dbReference type="SAM" id="MobiDB-lite"/>
    </source>
</evidence>
<reference evidence="2 3" key="1">
    <citation type="submission" date="2016-04" db="EMBL/GenBank/DDBJ databases">
        <title>Draft genome of Fonsecaea erecta CBS 125763.</title>
        <authorList>
            <person name="Weiss V.A."/>
            <person name="Vicente V.A."/>
            <person name="Raittz R.T."/>
            <person name="Moreno L.F."/>
            <person name="De Souza E.M."/>
            <person name="Pedrosa F.O."/>
            <person name="Steffens M.B."/>
            <person name="Faoro H."/>
            <person name="Tadra-Sfeir M.Z."/>
            <person name="Najafzadeh M.J."/>
            <person name="Felipe M.S."/>
            <person name="Teixeira M."/>
            <person name="Sun J."/>
            <person name="Xi L."/>
            <person name="Gomes R."/>
            <person name="De Azevedo C.M."/>
            <person name="Salgado C.G."/>
            <person name="Da Silva M.B."/>
            <person name="Nascimento M.F."/>
            <person name="Queiroz-Telles F."/>
            <person name="Attili D.S."/>
            <person name="Gorbushina A."/>
        </authorList>
    </citation>
    <scope>NUCLEOTIDE SEQUENCE [LARGE SCALE GENOMIC DNA]</scope>
    <source>
        <strain evidence="2 3">CBS 125763</strain>
    </source>
</reference>
<dbReference type="AlphaFoldDB" id="A0A178ZM13"/>
<feature type="compositionally biased region" description="Basic and acidic residues" evidence="1">
    <location>
        <begin position="173"/>
        <end position="225"/>
    </location>
</feature>
<feature type="compositionally biased region" description="Polar residues" evidence="1">
    <location>
        <begin position="39"/>
        <end position="52"/>
    </location>
</feature>
<sequence length="332" mass="37494">MTKRDNRASENMVALPSIAFLLAKEPPASDLTLPPIAPSRNSDPAHEQQQLATPPLTERSSSSPRSIEIDVSTTADVDGSLNHLQVLLSLPELPVAAAIDVARELLHDSSIKPAYDQGWFKPTSPMNVFSKRIEGHIAGKSLDDLVDCFFRRDESRELYGERVSKPRKLVKKASLEEPQETKVLDSESLARRKKRQEADEAHRIAENDRRDRHRNSQMESHRRCPDLAAECGSEHAKAEKKTRFQSGKGPGKDDQLWAAIYAHEMAGRVVQSVNDQRIQSVMVAQLLLKLVIQQQELLNNAQRELSHYKSARESFPTHPDYAGWKRKRDDME</sequence>
<dbReference type="Proteomes" id="UP000078343">
    <property type="component" value="Unassembled WGS sequence"/>
</dbReference>
<dbReference type="OrthoDB" id="4161012at2759"/>